<dbReference type="NCBIfam" id="TIGR02547">
    <property type="entry name" value="casA_cse1"/>
    <property type="match status" value="1"/>
</dbReference>
<dbReference type="eggNOG" id="COG1203">
    <property type="taxonomic scope" value="Bacteria"/>
</dbReference>
<dbReference type="EMBL" id="CP001291">
    <property type="protein sequence ID" value="ACK70859.1"/>
    <property type="molecule type" value="Genomic_DNA"/>
</dbReference>
<protein>
    <submittedName>
        <fullName evidence="1">CRISPR-associated protein, Cse1 family</fullName>
    </submittedName>
</protein>
<reference evidence="2" key="1">
    <citation type="journal article" date="2011" name="MBio">
        <title>Novel metabolic attributes of the genus Cyanothece, comprising a group of unicellular nitrogen-fixing Cyanobacteria.</title>
        <authorList>
            <person name="Bandyopadhyay A."/>
            <person name="Elvitigala T."/>
            <person name="Welsh E."/>
            <person name="Stockel J."/>
            <person name="Liberton M."/>
            <person name="Min H."/>
            <person name="Sherman L.A."/>
            <person name="Pakrasi H.B."/>
        </authorList>
    </citation>
    <scope>NUCLEOTIDE SEQUENCE [LARGE SCALE GENOMIC DNA]</scope>
    <source>
        <strain evidence="2">PCC 7424</strain>
    </source>
</reference>
<organism evidence="1 2">
    <name type="scientific">Gloeothece citriformis (strain PCC 7424)</name>
    <name type="common">Cyanothece sp. (strain PCC 7424)</name>
    <dbReference type="NCBI Taxonomy" id="65393"/>
    <lineage>
        <taxon>Bacteria</taxon>
        <taxon>Bacillati</taxon>
        <taxon>Cyanobacteriota</taxon>
        <taxon>Cyanophyceae</taxon>
        <taxon>Oscillatoriophycideae</taxon>
        <taxon>Chroococcales</taxon>
        <taxon>Aphanothecaceae</taxon>
        <taxon>Gloeothece</taxon>
        <taxon>Gloeothece citriformis</taxon>
    </lineage>
</organism>
<evidence type="ECO:0000313" key="1">
    <source>
        <dbReference type="EMBL" id="ACK70859.1"/>
    </source>
</evidence>
<dbReference type="OrthoDB" id="3187690at2"/>
<dbReference type="Proteomes" id="UP000002384">
    <property type="component" value="Chromosome"/>
</dbReference>
<proteinExistence type="predicted"/>
<dbReference type="HOGENOM" id="CLU_034285_1_0_3"/>
<dbReference type="Pfam" id="PF09481">
    <property type="entry name" value="CRISPR_Cse1"/>
    <property type="match status" value="1"/>
</dbReference>
<dbReference type="Gene3D" id="1.10.132.100">
    <property type="match status" value="1"/>
</dbReference>
<dbReference type="STRING" id="65393.PCC7424_2439"/>
<accession>B7KJ23</accession>
<dbReference type="InterPro" id="IPR013381">
    <property type="entry name" value="CRISPR-assoc_prot_Cse1"/>
</dbReference>
<sequence>MMTQTLTSPPKPQTTYSLLTEPWIPVVYNDSLKYKNISLQDLFLEWENLKTVQGINPPRTIALWRWLIAFTQWSIQGTKTIDEWKQLWTDENLGSRIIKRLETVKERLDLLHPDFPFGQCKDLREETKGKEPSPVSKILFQDKDSGLLWSKYSDQNPAFLSYAEAVQELLRLLCCDLGGTKSDSQDRSAQTGICVMGRIVMPIGKNVKETLLLNLHQYSPQDDIPSIFPDQDKDLPLWERLNIKKQSRTITGLLDYLTFPNRRVMLIHNGKSVTGVYLYKGEEFNQKDSYFWELWQAYIQVKDESMPLKLKLDINKASWRDAEALLHPTTQDNHKPKIFDWLVKCRHTGCVPDPIPVQVLGFAHGSDLGKPLHWLHDTMTIPQVYLDSKEAYYKLVEGLKYAEKIGRLFSSKTYETVANGLKLSKKDKQKFINQLSTTAAIYWSALDSEFQQFMFELAEDKVVDEEDEDDITFGEIKIPEWKNKLKTIATECYEQSIAGISSYEARARGLNAWYKELNKILRNKP</sequence>
<dbReference type="RefSeq" id="WP_015954463.1">
    <property type="nucleotide sequence ID" value="NC_011729.1"/>
</dbReference>
<keyword evidence="2" id="KW-1185">Reference proteome</keyword>
<name>B7KJ23_GLOC7</name>
<gene>
    <name evidence="1" type="ordered locus">PCC7424_2439</name>
</gene>
<dbReference type="AlphaFoldDB" id="B7KJ23"/>
<evidence type="ECO:0000313" key="2">
    <source>
        <dbReference type="Proteomes" id="UP000002384"/>
    </source>
</evidence>
<dbReference type="KEGG" id="cyc:PCC7424_2439"/>